<feature type="binding site" evidence="12">
    <location>
        <position position="333"/>
    </location>
    <ligand>
        <name>a protein</name>
        <dbReference type="ChEBI" id="CHEBI:16541"/>
    </ligand>
    <ligandPart>
        <name>C-terminal Xaa-(2S)-2-hydroxyglycine residue</name>
        <dbReference type="ChEBI" id="CHEBI:142768"/>
    </ligandPart>
</feature>
<evidence type="ECO:0000256" key="8">
    <source>
        <dbReference type="ARBA" id="ARBA00022833"/>
    </source>
</evidence>
<accession>A0A2A2M1H5</accession>
<dbReference type="Pfam" id="PF01436">
    <property type="entry name" value="NHL"/>
    <property type="match status" value="3"/>
</dbReference>
<dbReference type="OrthoDB" id="10018185at2759"/>
<keyword evidence="5 13" id="KW-0479">Metal-binding</keyword>
<evidence type="ECO:0000256" key="2">
    <source>
        <dbReference type="ARBA" id="ARBA00004613"/>
    </source>
</evidence>
<protein>
    <recommendedName>
        <fullName evidence="3">peptidylamidoglycolate lyase</fullName>
        <ecNumber evidence="3">4.3.2.5</ecNumber>
    </recommendedName>
</protein>
<evidence type="ECO:0000256" key="14">
    <source>
        <dbReference type="PIRSR" id="PIRSR600720-3"/>
    </source>
</evidence>
<dbReference type="Proteomes" id="UP000218231">
    <property type="component" value="Unassembled WGS sequence"/>
</dbReference>
<keyword evidence="11" id="KW-0456">Lyase</keyword>
<dbReference type="GO" id="GO:0006518">
    <property type="term" value="P:peptide metabolic process"/>
    <property type="evidence" value="ECO:0007669"/>
    <property type="project" value="InterPro"/>
</dbReference>
<evidence type="ECO:0000256" key="1">
    <source>
        <dbReference type="ARBA" id="ARBA00000686"/>
    </source>
</evidence>
<evidence type="ECO:0000313" key="16">
    <source>
        <dbReference type="EMBL" id="PAV92077.1"/>
    </source>
</evidence>
<comment type="cofactor">
    <cofactor evidence="13">
        <name>Zn(2+)</name>
        <dbReference type="ChEBI" id="CHEBI:29105"/>
    </cofactor>
    <text evidence="13">Binds one Zn(2+) ion per subunit.</text>
</comment>
<feature type="disulfide bond" evidence="14">
    <location>
        <begin position="263"/>
        <end position="283"/>
    </location>
</feature>
<dbReference type="GO" id="GO:0016020">
    <property type="term" value="C:membrane"/>
    <property type="evidence" value="ECO:0007669"/>
    <property type="project" value="InterPro"/>
</dbReference>
<dbReference type="PROSITE" id="PS51125">
    <property type="entry name" value="NHL"/>
    <property type="match status" value="3"/>
</dbReference>
<evidence type="ECO:0000256" key="9">
    <source>
        <dbReference type="ARBA" id="ARBA00023157"/>
    </source>
</evidence>
<feature type="binding site" evidence="12">
    <location>
        <position position="165"/>
    </location>
    <ligand>
        <name>a protein</name>
        <dbReference type="ChEBI" id="CHEBI:16541"/>
    </ligand>
    <ligandPart>
        <name>C-terminal Xaa-(2S)-2-hydroxyglycine residue</name>
        <dbReference type="ChEBI" id="CHEBI:142768"/>
    </ligandPart>
</feature>
<evidence type="ECO:0000256" key="3">
    <source>
        <dbReference type="ARBA" id="ARBA00012343"/>
    </source>
</evidence>
<dbReference type="InterPro" id="IPR000720">
    <property type="entry name" value="PHM/PAL"/>
</dbReference>
<proteinExistence type="predicted"/>
<feature type="binding site" evidence="13">
    <location>
        <position position="414"/>
    </location>
    <ligand>
        <name>Zn(2+)</name>
        <dbReference type="ChEBI" id="CHEBI:29105"/>
        <note>catalytic</note>
    </ligand>
</feature>
<feature type="binding site" evidence="13">
    <location>
        <position position="218"/>
    </location>
    <ligand>
        <name>Ca(2+)</name>
        <dbReference type="ChEBI" id="CHEBI:29108"/>
        <note>structural</note>
    </ligand>
</feature>
<dbReference type="GO" id="GO:0005576">
    <property type="term" value="C:extracellular region"/>
    <property type="evidence" value="ECO:0007669"/>
    <property type="project" value="UniProtKB-SubCell"/>
</dbReference>
<evidence type="ECO:0000256" key="10">
    <source>
        <dbReference type="ARBA" id="ARBA00023180"/>
    </source>
</evidence>
<keyword evidence="6" id="KW-0732">Signal</keyword>
<evidence type="ECO:0000256" key="7">
    <source>
        <dbReference type="ARBA" id="ARBA00022737"/>
    </source>
</evidence>
<feature type="repeat" description="NHL" evidence="15">
    <location>
        <begin position="201"/>
        <end position="242"/>
    </location>
</feature>
<feature type="binding site" evidence="12">
    <location>
        <position position="282"/>
    </location>
    <ligand>
        <name>a protein</name>
        <dbReference type="ChEBI" id="CHEBI:16541"/>
    </ligand>
    <ligandPart>
        <name>C-terminal Xaa-(2S)-2-hydroxyglycine residue</name>
        <dbReference type="ChEBI" id="CHEBI:142768"/>
    </ligandPart>
</feature>
<dbReference type="STRING" id="2018661.A0A2A2M1H5"/>
<reference evidence="16 17" key="1">
    <citation type="journal article" date="2017" name="Curr. Biol.">
        <title>Genome architecture and evolution of a unichromosomal asexual nematode.</title>
        <authorList>
            <person name="Fradin H."/>
            <person name="Zegar C."/>
            <person name="Gutwein M."/>
            <person name="Lucas J."/>
            <person name="Kovtun M."/>
            <person name="Corcoran D."/>
            <person name="Baugh L.R."/>
            <person name="Kiontke K."/>
            <person name="Gunsalus K."/>
            <person name="Fitch D.H."/>
            <person name="Piano F."/>
        </authorList>
    </citation>
    <scope>NUCLEOTIDE SEQUENCE [LARGE SCALE GENOMIC DNA]</scope>
    <source>
        <strain evidence="16">PF1309</strain>
    </source>
</reference>
<comment type="caution">
    <text evidence="16">The sequence shown here is derived from an EMBL/GenBank/DDBJ whole genome shotgun (WGS) entry which is preliminary data.</text>
</comment>
<evidence type="ECO:0000256" key="13">
    <source>
        <dbReference type="PIRSR" id="PIRSR600720-2"/>
    </source>
</evidence>
<dbReference type="EC" id="4.3.2.5" evidence="3"/>
<keyword evidence="9 14" id="KW-1015">Disulfide bond</keyword>
<feature type="disulfide bond" evidence="14">
    <location>
        <begin position="329"/>
        <end position="340"/>
    </location>
</feature>
<feature type="binding site" evidence="13">
    <location>
        <position position="317"/>
    </location>
    <ligand>
        <name>Zn(2+)</name>
        <dbReference type="ChEBI" id="CHEBI:29105"/>
        <note>catalytic</note>
    </ligand>
</feature>
<dbReference type="AlphaFoldDB" id="A0A2A2M1H5"/>
<dbReference type="PANTHER" id="PTHR10680">
    <property type="entry name" value="PEPTIDYL-GLYCINE ALPHA-AMIDATING MONOOXYGENASE"/>
    <property type="match status" value="1"/>
</dbReference>
<keyword evidence="13" id="KW-0106">Calcium</keyword>
<keyword evidence="10" id="KW-0325">Glycoprotein</keyword>
<dbReference type="EMBL" id="LIAE01006268">
    <property type="protein sequence ID" value="PAV92077.1"/>
    <property type="molecule type" value="Genomic_DNA"/>
</dbReference>
<evidence type="ECO:0000256" key="15">
    <source>
        <dbReference type="PROSITE-ProRule" id="PRU00504"/>
    </source>
</evidence>
<dbReference type="SUPFAM" id="SSF101898">
    <property type="entry name" value="NHL repeat"/>
    <property type="match status" value="1"/>
</dbReference>
<keyword evidence="17" id="KW-1185">Reference proteome</keyword>
<feature type="repeat" description="NHL" evidence="15">
    <location>
        <begin position="249"/>
        <end position="293"/>
    </location>
</feature>
<dbReference type="PRINTS" id="PR00790">
    <property type="entry name" value="PAMONOXGNASE"/>
</dbReference>
<keyword evidence="7" id="KW-0677">Repeat</keyword>
<sequence length="445" mass="48451">MTFSSACLPGCAALFLPSFLPLLSQPFSRPSKAPLQQLPLIDLPSPRPVSSRLLRPALLILQMQPHTTAALISLFLTLFEVAICDNVVVPPEGLEPLGNLASNELAEEAEFDPQQVAEFLQQQQQQEQGETQDANPAFIMSLSKPLGEISGLAMNAKGQLVAFHRGDRVWDENSFNKNEVLDKKLGLIANSTIAVIDPATGQVLEEHGENMFYMPHGLTIDDKGNLWVTDVGSHQVHKLDSNYKIVMSLGEKLVPGADEKHFCKPTDVAVAKNGHFFVADGYCNSRVMKFSPQGKLVGIFGAAQDGIDSDSQFAIPHSLALIEDMNLICVADRENERVQCFSAGLAEGHRTIPSGIPITSAEQIGRVYAIREKKHYLVGVTGENEDGSVEPQLFVMDMNSGKANTFIKGVENAHSLTISDNGVVYVSQMHPNQILQISLADSQIL</sequence>
<name>A0A2A2M1H5_9BILA</name>
<feature type="repeat" description="NHL" evidence="15">
    <location>
        <begin position="309"/>
        <end position="344"/>
    </location>
</feature>
<keyword evidence="4" id="KW-0964">Secreted</keyword>
<evidence type="ECO:0000256" key="5">
    <source>
        <dbReference type="ARBA" id="ARBA00022723"/>
    </source>
</evidence>
<evidence type="ECO:0000256" key="11">
    <source>
        <dbReference type="ARBA" id="ARBA00023239"/>
    </source>
</evidence>
<dbReference type="PANTHER" id="PTHR10680:SF36">
    <property type="entry name" value="PEPTIDYL-ALPHA-HYDROXYGLYCINE ALPHA-AMIDATING LYASE 1"/>
    <property type="match status" value="1"/>
</dbReference>
<dbReference type="GO" id="GO:0046872">
    <property type="term" value="F:metal ion binding"/>
    <property type="evidence" value="ECO:0007669"/>
    <property type="project" value="UniProtKB-KW"/>
</dbReference>
<feature type="binding site" evidence="13">
    <location>
        <position position="152"/>
    </location>
    <ligand>
        <name>Ca(2+)</name>
        <dbReference type="ChEBI" id="CHEBI:29108"/>
        <note>structural</note>
    </ligand>
</feature>
<evidence type="ECO:0000256" key="6">
    <source>
        <dbReference type="ARBA" id="ARBA00022729"/>
    </source>
</evidence>
<dbReference type="CDD" id="cd14958">
    <property type="entry name" value="NHL_PAL_like"/>
    <property type="match status" value="1"/>
</dbReference>
<dbReference type="Gene3D" id="2.120.10.30">
    <property type="entry name" value="TolB, C-terminal domain"/>
    <property type="match status" value="1"/>
</dbReference>
<evidence type="ECO:0000313" key="17">
    <source>
        <dbReference type="Proteomes" id="UP000218231"/>
    </source>
</evidence>
<dbReference type="GO" id="GO:0004598">
    <property type="term" value="F:peptidylamidoglycolate lyase activity"/>
    <property type="evidence" value="ECO:0007669"/>
    <property type="project" value="UniProtKB-EC"/>
</dbReference>
<comment type="catalytic activity">
    <reaction evidence="1">
        <text>a [peptide]-C-terminal (2S)-2-hydroxyglycine = a [peptide]-C-terminal amide + glyoxylate</text>
        <dbReference type="Rhea" id="RHEA:20924"/>
        <dbReference type="Rhea" id="RHEA-COMP:13485"/>
        <dbReference type="Rhea" id="RHEA-COMP:15321"/>
        <dbReference type="ChEBI" id="CHEBI:36655"/>
        <dbReference type="ChEBI" id="CHEBI:137001"/>
        <dbReference type="ChEBI" id="CHEBI:142768"/>
        <dbReference type="EC" id="4.3.2.5"/>
    </reaction>
</comment>
<feature type="binding site" evidence="13">
    <location>
        <position position="216"/>
    </location>
    <ligand>
        <name>Zn(2+)</name>
        <dbReference type="ChEBI" id="CHEBI:29105"/>
        <note>catalytic</note>
    </ligand>
</feature>
<dbReference type="InterPro" id="IPR011042">
    <property type="entry name" value="6-blade_b-propeller_TolB-like"/>
</dbReference>
<dbReference type="FunFam" id="2.120.10.30:FF:000083">
    <property type="entry name" value="Peptidyl-glycine alpha-amidating monooxygenase B"/>
    <property type="match status" value="1"/>
</dbReference>
<organism evidence="16 17">
    <name type="scientific">Diploscapter pachys</name>
    <dbReference type="NCBI Taxonomy" id="2018661"/>
    <lineage>
        <taxon>Eukaryota</taxon>
        <taxon>Metazoa</taxon>
        <taxon>Ecdysozoa</taxon>
        <taxon>Nematoda</taxon>
        <taxon>Chromadorea</taxon>
        <taxon>Rhabditida</taxon>
        <taxon>Rhabditina</taxon>
        <taxon>Rhabditomorpha</taxon>
        <taxon>Rhabditoidea</taxon>
        <taxon>Rhabditidae</taxon>
        <taxon>Diploscapter</taxon>
    </lineage>
</organism>
<evidence type="ECO:0000256" key="4">
    <source>
        <dbReference type="ARBA" id="ARBA00022525"/>
    </source>
</evidence>
<dbReference type="InterPro" id="IPR001258">
    <property type="entry name" value="NHL_repeat"/>
</dbReference>
<keyword evidence="8 13" id="KW-0862">Zinc</keyword>
<gene>
    <name evidence="16" type="ORF">WR25_15980</name>
</gene>
<comment type="subcellular location">
    <subcellularLocation>
        <location evidence="2">Secreted</location>
    </subcellularLocation>
</comment>
<evidence type="ECO:0000256" key="12">
    <source>
        <dbReference type="PIRSR" id="PIRSR600720-1"/>
    </source>
</evidence>